<protein>
    <submittedName>
        <fullName evidence="2">Uncharacterized protein</fullName>
    </submittedName>
</protein>
<dbReference type="AlphaFoldDB" id="A0AAW2DDH2"/>
<evidence type="ECO:0000313" key="2">
    <source>
        <dbReference type="EMBL" id="KAL0008472.1"/>
    </source>
</evidence>
<evidence type="ECO:0000313" key="3">
    <source>
        <dbReference type="Proteomes" id="UP001459277"/>
    </source>
</evidence>
<reference evidence="2 3" key="1">
    <citation type="submission" date="2024-01" db="EMBL/GenBank/DDBJ databases">
        <title>A telomere-to-telomere, gap-free genome of sweet tea (Lithocarpus litseifolius).</title>
        <authorList>
            <person name="Zhou J."/>
        </authorList>
    </citation>
    <scope>NUCLEOTIDE SEQUENCE [LARGE SCALE GENOMIC DNA]</scope>
    <source>
        <strain evidence="2">Zhou-2022a</strain>
        <tissue evidence="2">Leaf</tissue>
    </source>
</reference>
<evidence type="ECO:0000256" key="1">
    <source>
        <dbReference type="SAM" id="MobiDB-lite"/>
    </source>
</evidence>
<feature type="region of interest" description="Disordered" evidence="1">
    <location>
        <begin position="1"/>
        <end position="31"/>
    </location>
</feature>
<name>A0AAW2DDH2_9ROSI</name>
<dbReference type="Proteomes" id="UP001459277">
    <property type="component" value="Unassembled WGS sequence"/>
</dbReference>
<dbReference type="EMBL" id="JAZDWU010000003">
    <property type="protein sequence ID" value="KAL0008472.1"/>
    <property type="molecule type" value="Genomic_DNA"/>
</dbReference>
<comment type="caution">
    <text evidence="2">The sequence shown here is derived from an EMBL/GenBank/DDBJ whole genome shotgun (WGS) entry which is preliminary data.</text>
</comment>
<keyword evidence="3" id="KW-1185">Reference proteome</keyword>
<sequence length="139" mass="15200">MALRPRNSKGANVPLAASEPVGENEVASKQRNEAFHKKLREGSLELTQKELEVQRNPLPNHKGKGVVAVVIHGNPAKTAESERSFHPSTVRTLQKNPKFRSLFNQLGFGPEARRVATESLMSIAADSGMECFTVESHAS</sequence>
<accession>A0AAW2DDH2</accession>
<organism evidence="2 3">
    <name type="scientific">Lithocarpus litseifolius</name>
    <dbReference type="NCBI Taxonomy" id="425828"/>
    <lineage>
        <taxon>Eukaryota</taxon>
        <taxon>Viridiplantae</taxon>
        <taxon>Streptophyta</taxon>
        <taxon>Embryophyta</taxon>
        <taxon>Tracheophyta</taxon>
        <taxon>Spermatophyta</taxon>
        <taxon>Magnoliopsida</taxon>
        <taxon>eudicotyledons</taxon>
        <taxon>Gunneridae</taxon>
        <taxon>Pentapetalae</taxon>
        <taxon>rosids</taxon>
        <taxon>fabids</taxon>
        <taxon>Fagales</taxon>
        <taxon>Fagaceae</taxon>
        <taxon>Lithocarpus</taxon>
    </lineage>
</organism>
<proteinExistence type="predicted"/>
<gene>
    <name evidence="2" type="ORF">SO802_009974</name>
</gene>